<dbReference type="KEGG" id="chig:CH63R_02936"/>
<dbReference type="VEuPathDB" id="FungiDB:CH63R_02936"/>
<proteinExistence type="predicted"/>
<accession>A0A1B7YQ90</accession>
<dbReference type="AlphaFoldDB" id="A0A1B7YQ90"/>
<dbReference type="EMBL" id="LTAN01000002">
    <property type="protein sequence ID" value="OBR14210.1"/>
    <property type="molecule type" value="Genomic_DNA"/>
</dbReference>
<name>A0A1B7YQ90_COLHI</name>
<organism evidence="1 2">
    <name type="scientific">Colletotrichum higginsianum (strain IMI 349063)</name>
    <name type="common">Crucifer anthracnose fungus</name>
    <dbReference type="NCBI Taxonomy" id="759273"/>
    <lineage>
        <taxon>Eukaryota</taxon>
        <taxon>Fungi</taxon>
        <taxon>Dikarya</taxon>
        <taxon>Ascomycota</taxon>
        <taxon>Pezizomycotina</taxon>
        <taxon>Sordariomycetes</taxon>
        <taxon>Hypocreomycetidae</taxon>
        <taxon>Glomerellales</taxon>
        <taxon>Glomerellaceae</taxon>
        <taxon>Colletotrichum</taxon>
        <taxon>Colletotrichum destructivum species complex</taxon>
    </lineage>
</organism>
<sequence>MSLDLDVEGRRAHPHSPIITGHILCPGFRTSTNSGAGGGEGLRARHLQSHLTRARGNRRLRSGDHESKRTNVEILGTRESCRNSCSLWVEHTPVPRARHLYRFKGIEVLFRALKPVRHSTLSHIKTTAAANCEELLA</sequence>
<gene>
    <name evidence="1" type="ORF">CH63R_02936</name>
</gene>
<keyword evidence="2" id="KW-1185">Reference proteome</keyword>
<dbReference type="GeneID" id="28862018"/>
<evidence type="ECO:0000313" key="1">
    <source>
        <dbReference type="EMBL" id="OBR14210.1"/>
    </source>
</evidence>
<evidence type="ECO:0000313" key="2">
    <source>
        <dbReference type="Proteomes" id="UP000092177"/>
    </source>
</evidence>
<dbReference type="Proteomes" id="UP000092177">
    <property type="component" value="Chromosome 2"/>
</dbReference>
<dbReference type="RefSeq" id="XP_018162727.1">
    <property type="nucleotide sequence ID" value="XM_018297911.1"/>
</dbReference>
<comment type="caution">
    <text evidence="1">The sequence shown here is derived from an EMBL/GenBank/DDBJ whole genome shotgun (WGS) entry which is preliminary data.</text>
</comment>
<reference evidence="2" key="1">
    <citation type="journal article" date="2017" name="BMC Genomics">
        <title>Gapless genome assembly of Colletotrichum higginsianum reveals chromosome structure and association of transposable elements with secondary metabolite gene clusters.</title>
        <authorList>
            <person name="Dallery J.-F."/>
            <person name="Lapalu N."/>
            <person name="Zampounis A."/>
            <person name="Pigne S."/>
            <person name="Luyten I."/>
            <person name="Amselem J."/>
            <person name="Wittenberg A.H.J."/>
            <person name="Zhou S."/>
            <person name="de Queiroz M.V."/>
            <person name="Robin G.P."/>
            <person name="Auger A."/>
            <person name="Hainaut M."/>
            <person name="Henrissat B."/>
            <person name="Kim K.-T."/>
            <person name="Lee Y.-H."/>
            <person name="Lespinet O."/>
            <person name="Schwartz D.C."/>
            <person name="Thon M.R."/>
            <person name="O'Connell R.J."/>
        </authorList>
    </citation>
    <scope>NUCLEOTIDE SEQUENCE [LARGE SCALE GENOMIC DNA]</scope>
    <source>
        <strain evidence="2">IMI 349063</strain>
    </source>
</reference>
<protein>
    <submittedName>
        <fullName evidence="1">Uncharacterized protein</fullName>
    </submittedName>
</protein>